<dbReference type="Proteomes" id="UP000027138">
    <property type="component" value="Unassembled WGS sequence"/>
</dbReference>
<organism evidence="1 2">
    <name type="scientific">Jatropha curcas</name>
    <name type="common">Barbados nut</name>
    <dbReference type="NCBI Taxonomy" id="180498"/>
    <lineage>
        <taxon>Eukaryota</taxon>
        <taxon>Viridiplantae</taxon>
        <taxon>Streptophyta</taxon>
        <taxon>Embryophyta</taxon>
        <taxon>Tracheophyta</taxon>
        <taxon>Spermatophyta</taxon>
        <taxon>Magnoliopsida</taxon>
        <taxon>eudicotyledons</taxon>
        <taxon>Gunneridae</taxon>
        <taxon>Pentapetalae</taxon>
        <taxon>rosids</taxon>
        <taxon>fabids</taxon>
        <taxon>Malpighiales</taxon>
        <taxon>Euphorbiaceae</taxon>
        <taxon>Crotonoideae</taxon>
        <taxon>Jatropheae</taxon>
        <taxon>Jatropha</taxon>
    </lineage>
</organism>
<sequence>MEFDTQALHLDPLIETNSSVVLVHAIRAGIERDRDWKAGHRAMEFFGEISSVPLTSSAGSGLK</sequence>
<evidence type="ECO:0000313" key="2">
    <source>
        <dbReference type="Proteomes" id="UP000027138"/>
    </source>
</evidence>
<gene>
    <name evidence="1" type="ORF">JCGZ_12948</name>
</gene>
<evidence type="ECO:0000313" key="1">
    <source>
        <dbReference type="EMBL" id="KDP46465.1"/>
    </source>
</evidence>
<accession>A0A067LNM1</accession>
<dbReference type="EMBL" id="KK914218">
    <property type="protein sequence ID" value="KDP46465.1"/>
    <property type="molecule type" value="Genomic_DNA"/>
</dbReference>
<dbReference type="AlphaFoldDB" id="A0A067LNM1"/>
<keyword evidence="2" id="KW-1185">Reference proteome</keyword>
<proteinExistence type="predicted"/>
<reference evidence="1 2" key="1">
    <citation type="journal article" date="2014" name="PLoS ONE">
        <title>Global Analysis of Gene Expression Profiles in Physic Nut (Jatropha curcas L.) Seedlings Exposed to Salt Stress.</title>
        <authorList>
            <person name="Zhang L."/>
            <person name="Zhang C."/>
            <person name="Wu P."/>
            <person name="Chen Y."/>
            <person name="Li M."/>
            <person name="Jiang H."/>
            <person name="Wu G."/>
        </authorList>
    </citation>
    <scope>NUCLEOTIDE SEQUENCE [LARGE SCALE GENOMIC DNA]</scope>
    <source>
        <strain evidence="2">cv. GZQX0401</strain>
        <tissue evidence="1">Young leaves</tissue>
    </source>
</reference>
<protein>
    <submittedName>
        <fullName evidence="1">Uncharacterized protein</fullName>
    </submittedName>
</protein>
<name>A0A067LNM1_JATCU</name>